<evidence type="ECO:0000256" key="1">
    <source>
        <dbReference type="ARBA" id="ARBA00004123"/>
    </source>
</evidence>
<evidence type="ECO:0000256" key="7">
    <source>
        <dbReference type="ARBA" id="ARBA00023242"/>
    </source>
</evidence>
<dbReference type="OrthoDB" id="8685330at2759"/>
<evidence type="ECO:0000256" key="4">
    <source>
        <dbReference type="ARBA" id="ARBA00022771"/>
    </source>
</evidence>
<dbReference type="FunFam" id="3.30.160.60:FF:000111">
    <property type="entry name" value="GLI family zinc finger 4"/>
    <property type="match status" value="1"/>
</dbReference>
<keyword evidence="4" id="KW-0863">Zinc-finger</keyword>
<keyword evidence="6" id="KW-0238">DNA-binding</keyword>
<protein>
    <submittedName>
        <fullName evidence="9">Uncharacterized protein</fullName>
    </submittedName>
</protein>
<sequence length="472" mass="52066">MGRTDAVLRCASPVLNLLALGEVLSEKTGGPESLSACPAMPPFVGFCDAFCECDHTVSEVVCAVEKHLKQSPPVHTFCDLFCTCWHGVEDNSSSLIGPDETPSRLIGPDETPSRLIGPDETPSRLIVSSAVIGGGSVALDFLEIKVEGGATNAVTNGMELDVEDEAFIGRLLGLRESEDGVSQAPAPSEESESSPAPSRRSRRRRASGEFQCDRCLSVFPSLSRLEQHIAGPCEPHRRAPRREDGRRDPFTCSWCGKLFPVQSLLQSHVRCHTGERPFVCEVCGKSFVQSSHRLRHMRTHTGEKNYKCEECGLTFAERYRLRMHKERVHVAVRERPFLCHDCGRAFYSSYELRNHRSIHTGERPYGCEFCDKHFRDKTSLSDHRKIHLGIRPRSFVSNPALKSLYLNTDSGFFESAAGLNTDSGFFESAAGLNTDSGFFESAAGLNTDSGFFLNLRRVSDGMQLEAGLVGTL</sequence>
<dbReference type="PANTHER" id="PTHR24408:SF58">
    <property type="entry name" value="TRANSCRIPTION FACTOR (TFIIIA), PUTATIVE (AFU_ORTHOLOGUE AFUA_1G05150)-RELATED"/>
    <property type="match status" value="1"/>
</dbReference>
<dbReference type="InterPro" id="IPR036236">
    <property type="entry name" value="Znf_C2H2_sf"/>
</dbReference>
<reference evidence="9" key="1">
    <citation type="submission" date="2020-11" db="EMBL/GenBank/DDBJ databases">
        <authorList>
            <person name="Tran Van P."/>
        </authorList>
    </citation>
    <scope>NUCLEOTIDE SEQUENCE</scope>
</reference>
<evidence type="ECO:0000256" key="8">
    <source>
        <dbReference type="SAM" id="MobiDB-lite"/>
    </source>
</evidence>
<dbReference type="SMART" id="SM00355">
    <property type="entry name" value="ZnF_C2H2"/>
    <property type="match status" value="6"/>
</dbReference>
<gene>
    <name evidence="9" type="ORF">CTOB1V02_LOCUS9932</name>
</gene>
<keyword evidence="2" id="KW-0479">Metal-binding</keyword>
<evidence type="ECO:0000313" key="9">
    <source>
        <dbReference type="EMBL" id="CAD7232091.1"/>
    </source>
</evidence>
<dbReference type="GO" id="GO:0005634">
    <property type="term" value="C:nucleus"/>
    <property type="evidence" value="ECO:0007669"/>
    <property type="project" value="UniProtKB-SubCell"/>
</dbReference>
<dbReference type="EMBL" id="OB664204">
    <property type="protein sequence ID" value="CAD7232091.1"/>
    <property type="molecule type" value="Genomic_DNA"/>
</dbReference>
<feature type="compositionally biased region" description="Low complexity" evidence="8">
    <location>
        <begin position="184"/>
        <end position="198"/>
    </location>
</feature>
<feature type="region of interest" description="Disordered" evidence="8">
    <location>
        <begin position="178"/>
        <end position="205"/>
    </location>
</feature>
<keyword evidence="7" id="KW-0539">Nucleus</keyword>
<dbReference type="PROSITE" id="PS50157">
    <property type="entry name" value="ZINC_FINGER_C2H2_2"/>
    <property type="match status" value="5"/>
</dbReference>
<evidence type="ECO:0000256" key="3">
    <source>
        <dbReference type="ARBA" id="ARBA00022737"/>
    </source>
</evidence>
<dbReference type="PROSITE" id="PS00028">
    <property type="entry name" value="ZINC_FINGER_C2H2_1"/>
    <property type="match status" value="5"/>
</dbReference>
<proteinExistence type="predicted"/>
<dbReference type="GO" id="GO:0043565">
    <property type="term" value="F:sequence-specific DNA binding"/>
    <property type="evidence" value="ECO:0007669"/>
    <property type="project" value="TreeGrafter"/>
</dbReference>
<dbReference type="Pfam" id="PF00096">
    <property type="entry name" value="zf-C2H2"/>
    <property type="match status" value="3"/>
</dbReference>
<evidence type="ECO:0000256" key="2">
    <source>
        <dbReference type="ARBA" id="ARBA00022723"/>
    </source>
</evidence>
<comment type="subcellular location">
    <subcellularLocation>
        <location evidence="1">Nucleus</location>
    </subcellularLocation>
</comment>
<dbReference type="PANTHER" id="PTHR24408">
    <property type="entry name" value="ZINC FINGER PROTEIN"/>
    <property type="match status" value="1"/>
</dbReference>
<dbReference type="FunFam" id="3.30.160.60:FF:000557">
    <property type="entry name" value="zinc finger and SCAN domain-containing protein 29"/>
    <property type="match status" value="1"/>
</dbReference>
<accession>A0A7R8ZPZ8</accession>
<evidence type="ECO:0000256" key="6">
    <source>
        <dbReference type="ARBA" id="ARBA00023125"/>
    </source>
</evidence>
<dbReference type="InterPro" id="IPR013087">
    <property type="entry name" value="Znf_C2H2_type"/>
</dbReference>
<name>A0A7R8ZPZ8_9CRUS</name>
<keyword evidence="3" id="KW-0677">Repeat</keyword>
<dbReference type="GO" id="GO:0008270">
    <property type="term" value="F:zinc ion binding"/>
    <property type="evidence" value="ECO:0007669"/>
    <property type="project" value="UniProtKB-KW"/>
</dbReference>
<dbReference type="SUPFAM" id="SSF57667">
    <property type="entry name" value="beta-beta-alpha zinc fingers"/>
    <property type="match status" value="3"/>
</dbReference>
<dbReference type="FunFam" id="3.30.160.60:FF:000446">
    <property type="entry name" value="Zinc finger protein"/>
    <property type="match status" value="1"/>
</dbReference>
<keyword evidence="5" id="KW-0862">Zinc</keyword>
<dbReference type="GO" id="GO:0000981">
    <property type="term" value="F:DNA-binding transcription factor activity, RNA polymerase II-specific"/>
    <property type="evidence" value="ECO:0007669"/>
    <property type="project" value="TreeGrafter"/>
</dbReference>
<organism evidence="9">
    <name type="scientific">Cyprideis torosa</name>
    <dbReference type="NCBI Taxonomy" id="163714"/>
    <lineage>
        <taxon>Eukaryota</taxon>
        <taxon>Metazoa</taxon>
        <taxon>Ecdysozoa</taxon>
        <taxon>Arthropoda</taxon>
        <taxon>Crustacea</taxon>
        <taxon>Oligostraca</taxon>
        <taxon>Ostracoda</taxon>
        <taxon>Podocopa</taxon>
        <taxon>Podocopida</taxon>
        <taxon>Cytherocopina</taxon>
        <taxon>Cytheroidea</taxon>
        <taxon>Cytherideidae</taxon>
        <taxon>Cyprideis</taxon>
    </lineage>
</organism>
<dbReference type="Gene3D" id="3.30.160.60">
    <property type="entry name" value="Classic Zinc Finger"/>
    <property type="match status" value="5"/>
</dbReference>
<evidence type="ECO:0000256" key="5">
    <source>
        <dbReference type="ARBA" id="ARBA00022833"/>
    </source>
</evidence>
<dbReference type="AlphaFoldDB" id="A0A7R8ZPZ8"/>
<feature type="region of interest" description="Disordered" evidence="8">
    <location>
        <begin position="96"/>
        <end position="120"/>
    </location>
</feature>